<keyword evidence="2" id="KW-0004">4Fe-4S</keyword>
<protein>
    <submittedName>
        <fullName evidence="6">4-hydroxy-3-methylbut-2-enyl diphosphate reductase</fullName>
    </submittedName>
</protein>
<evidence type="ECO:0000256" key="2">
    <source>
        <dbReference type="ARBA" id="ARBA00022485"/>
    </source>
</evidence>
<accession>A0A1I1FKV3</accession>
<dbReference type="GO" id="GO:0051745">
    <property type="term" value="F:4-hydroxy-3-methylbut-2-enyl diphosphate reductase activity"/>
    <property type="evidence" value="ECO:0007669"/>
    <property type="project" value="InterPro"/>
</dbReference>
<comment type="cofactor">
    <cofactor evidence="1">
        <name>[4Fe-4S] cluster</name>
        <dbReference type="ChEBI" id="CHEBI:49883"/>
    </cofactor>
</comment>
<dbReference type="GO" id="GO:0050992">
    <property type="term" value="P:dimethylallyl diphosphate biosynthetic process"/>
    <property type="evidence" value="ECO:0007669"/>
    <property type="project" value="InterPro"/>
</dbReference>
<dbReference type="RefSeq" id="WP_090971782.1">
    <property type="nucleotide sequence ID" value="NZ_FOLL01000003.1"/>
</dbReference>
<evidence type="ECO:0000256" key="5">
    <source>
        <dbReference type="ARBA" id="ARBA00023014"/>
    </source>
</evidence>
<keyword evidence="5" id="KW-0411">Iron-sulfur</keyword>
<evidence type="ECO:0000313" key="6">
    <source>
        <dbReference type="EMBL" id="SFC00119.1"/>
    </source>
</evidence>
<dbReference type="GO" id="GO:0019288">
    <property type="term" value="P:isopentenyl diphosphate biosynthetic process, methylerythritol 4-phosphate pathway"/>
    <property type="evidence" value="ECO:0007669"/>
    <property type="project" value="InterPro"/>
</dbReference>
<dbReference type="Proteomes" id="UP000199577">
    <property type="component" value="Unassembled WGS sequence"/>
</dbReference>
<dbReference type="Gene3D" id="3.40.50.11270">
    <property type="match status" value="1"/>
</dbReference>
<dbReference type="GO" id="GO:0046872">
    <property type="term" value="F:metal ion binding"/>
    <property type="evidence" value="ECO:0007669"/>
    <property type="project" value="UniProtKB-KW"/>
</dbReference>
<dbReference type="GO" id="GO:0051539">
    <property type="term" value="F:4 iron, 4 sulfur cluster binding"/>
    <property type="evidence" value="ECO:0007669"/>
    <property type="project" value="UniProtKB-KW"/>
</dbReference>
<dbReference type="AlphaFoldDB" id="A0A1I1FKV3"/>
<keyword evidence="3" id="KW-0479">Metal-binding</keyword>
<evidence type="ECO:0000256" key="1">
    <source>
        <dbReference type="ARBA" id="ARBA00001966"/>
    </source>
</evidence>
<reference evidence="6 7" key="1">
    <citation type="submission" date="2016-10" db="EMBL/GenBank/DDBJ databases">
        <authorList>
            <person name="de Groot N.N."/>
        </authorList>
    </citation>
    <scope>NUCLEOTIDE SEQUENCE [LARGE SCALE GENOMIC DNA]</scope>
    <source>
        <strain evidence="6 7">DSM 22900</strain>
    </source>
</reference>
<dbReference type="InterPro" id="IPR003451">
    <property type="entry name" value="LytB/IspH"/>
</dbReference>
<dbReference type="Pfam" id="PF02401">
    <property type="entry name" value="LYTB"/>
    <property type="match status" value="1"/>
</dbReference>
<keyword evidence="4" id="KW-0408">Iron</keyword>
<evidence type="ECO:0000256" key="4">
    <source>
        <dbReference type="ARBA" id="ARBA00023004"/>
    </source>
</evidence>
<dbReference type="NCBIfam" id="TIGR00216">
    <property type="entry name" value="ispH_lytB"/>
    <property type="match status" value="1"/>
</dbReference>
<dbReference type="PANTHER" id="PTHR30426">
    <property type="entry name" value="4-HYDROXY-3-METHYLBUT-2-ENYL DIPHOSPHATE REDUCTASE"/>
    <property type="match status" value="1"/>
</dbReference>
<keyword evidence="7" id="KW-1185">Reference proteome</keyword>
<sequence>MGYNLQVTIDKDSGFCFGVVYAIDMAEEILEQDGYLYCLGDIVHNDEEVARLKAKGLRIIGHDQLPALKNEKVLIRAHGEAPDTYRIALENNITLIDASCPVVLKLQNRVKTSYDQQEKIFIYGKHGHAEVIGLQGQTNGEAVVFQDIAELDGVELPNSFTLYSQTTKSVDKFYAIKDELLSRGYDVKANDTICRQVSNRYEDLGAFAVRFDKVVFVSGKKSSNGRVLYDVCLRSNPNSYFVSDPSELRRENFRPGETVGVCGATSTPMWLMEQVKATLEGF</sequence>
<dbReference type="EMBL" id="FOLL01000003">
    <property type="protein sequence ID" value="SFC00119.1"/>
    <property type="molecule type" value="Genomic_DNA"/>
</dbReference>
<dbReference type="OrthoDB" id="9777362at2"/>
<organism evidence="6 7">
    <name type="scientific">Parapedobacter composti</name>
    <dbReference type="NCBI Taxonomy" id="623281"/>
    <lineage>
        <taxon>Bacteria</taxon>
        <taxon>Pseudomonadati</taxon>
        <taxon>Bacteroidota</taxon>
        <taxon>Sphingobacteriia</taxon>
        <taxon>Sphingobacteriales</taxon>
        <taxon>Sphingobacteriaceae</taxon>
        <taxon>Parapedobacter</taxon>
    </lineage>
</organism>
<proteinExistence type="predicted"/>
<dbReference type="CDD" id="cd13944">
    <property type="entry name" value="lytB_ispH"/>
    <property type="match status" value="1"/>
</dbReference>
<dbReference type="NCBIfam" id="NF002187">
    <property type="entry name" value="PRK01045.1-1"/>
    <property type="match status" value="1"/>
</dbReference>
<dbReference type="PANTHER" id="PTHR30426:SF0">
    <property type="entry name" value="4-HYDROXY-3-METHYLBUT-2-ENYL DIPHOSPHATE REDUCTASE"/>
    <property type="match status" value="1"/>
</dbReference>
<evidence type="ECO:0000313" key="7">
    <source>
        <dbReference type="Proteomes" id="UP000199577"/>
    </source>
</evidence>
<name>A0A1I1FKV3_9SPHI</name>
<dbReference type="Gene3D" id="3.40.1010.20">
    <property type="entry name" value="4-hydroxy-3-methylbut-2-enyl diphosphate reductase, catalytic domain"/>
    <property type="match status" value="2"/>
</dbReference>
<gene>
    <name evidence="6" type="ORF">SAMN05421747_10333</name>
</gene>
<dbReference type="STRING" id="623281.SAMN05421747_10333"/>
<evidence type="ECO:0000256" key="3">
    <source>
        <dbReference type="ARBA" id="ARBA00022723"/>
    </source>
</evidence>